<proteinExistence type="predicted"/>
<keyword evidence="1" id="KW-0472">Membrane</keyword>
<name>A0AAV8U3M8_9ROSI</name>
<protein>
    <recommendedName>
        <fullName evidence="4">Transmembrane protein</fullName>
    </recommendedName>
</protein>
<evidence type="ECO:0000313" key="2">
    <source>
        <dbReference type="EMBL" id="KAJ8772970.1"/>
    </source>
</evidence>
<organism evidence="2 3">
    <name type="scientific">Erythroxylum novogranatense</name>
    <dbReference type="NCBI Taxonomy" id="1862640"/>
    <lineage>
        <taxon>Eukaryota</taxon>
        <taxon>Viridiplantae</taxon>
        <taxon>Streptophyta</taxon>
        <taxon>Embryophyta</taxon>
        <taxon>Tracheophyta</taxon>
        <taxon>Spermatophyta</taxon>
        <taxon>Magnoliopsida</taxon>
        <taxon>eudicotyledons</taxon>
        <taxon>Gunneridae</taxon>
        <taxon>Pentapetalae</taxon>
        <taxon>rosids</taxon>
        <taxon>fabids</taxon>
        <taxon>Malpighiales</taxon>
        <taxon>Erythroxylaceae</taxon>
        <taxon>Erythroxylum</taxon>
    </lineage>
</organism>
<sequence length="193" mass="21510">MVEDDISLAGLNGLEDSSNDTNAHNDFSVFPPINHENLIPSKFDADPDAKSLLLSSKLTHVKASPPDTDPAPPTATVPTTPRWGRVALEVLRSKVVNFVLYVLRYNVGGGRECGNGRAIKLVGNAAFAAAMAVAWWLLLRIRRRWRKRDRVVQLLRIVEKKDEKIIQLLLNKIVQMNDVLLSRRKALPSKLAD</sequence>
<dbReference type="PANTHER" id="PTHR37206">
    <property type="entry name" value="TRANSMEMBRANE PROTEIN"/>
    <property type="match status" value="1"/>
</dbReference>
<evidence type="ECO:0008006" key="4">
    <source>
        <dbReference type="Google" id="ProtNLM"/>
    </source>
</evidence>
<keyword evidence="3" id="KW-1185">Reference proteome</keyword>
<gene>
    <name evidence="2" type="ORF">K2173_028147</name>
</gene>
<dbReference type="PANTHER" id="PTHR37206:SF1">
    <property type="entry name" value="TRANSMEMBRANE PROTEIN"/>
    <property type="match status" value="1"/>
</dbReference>
<accession>A0AAV8U3M8</accession>
<dbReference type="AlphaFoldDB" id="A0AAV8U3M8"/>
<keyword evidence="1" id="KW-1133">Transmembrane helix</keyword>
<reference evidence="2 3" key="1">
    <citation type="submission" date="2021-09" db="EMBL/GenBank/DDBJ databases">
        <title>Genomic insights and catalytic innovation underlie evolution of tropane alkaloids biosynthesis.</title>
        <authorList>
            <person name="Wang Y.-J."/>
            <person name="Tian T."/>
            <person name="Huang J.-P."/>
            <person name="Huang S.-X."/>
        </authorList>
    </citation>
    <scope>NUCLEOTIDE SEQUENCE [LARGE SCALE GENOMIC DNA]</scope>
    <source>
        <strain evidence="2">KIB-2018</strain>
        <tissue evidence="2">Leaf</tissue>
    </source>
</reference>
<dbReference type="EMBL" id="JAIWQS010000002">
    <property type="protein sequence ID" value="KAJ8772970.1"/>
    <property type="molecule type" value="Genomic_DNA"/>
</dbReference>
<feature type="transmembrane region" description="Helical" evidence="1">
    <location>
        <begin position="121"/>
        <end position="139"/>
    </location>
</feature>
<dbReference type="Proteomes" id="UP001159364">
    <property type="component" value="Linkage Group LG02"/>
</dbReference>
<keyword evidence="1" id="KW-0812">Transmembrane</keyword>
<evidence type="ECO:0000313" key="3">
    <source>
        <dbReference type="Proteomes" id="UP001159364"/>
    </source>
</evidence>
<comment type="caution">
    <text evidence="2">The sequence shown here is derived from an EMBL/GenBank/DDBJ whole genome shotgun (WGS) entry which is preliminary data.</text>
</comment>
<evidence type="ECO:0000256" key="1">
    <source>
        <dbReference type="SAM" id="Phobius"/>
    </source>
</evidence>